<dbReference type="GO" id="GO:0043874">
    <property type="term" value="F:acireductone synthase activity"/>
    <property type="evidence" value="ECO:0007669"/>
    <property type="project" value="TreeGrafter"/>
</dbReference>
<sequence>MVSTRSTKRRSRSPPATVEVERPTKSPKVVKKSAPVPKQSFEGVQLVLLDIEGTICPITFVKDTLFPYALSALPKVLATSWTSPTFAPYRDAFPAEARANPDAFSAHVADLTARDVKAAYLKNLQGYLWEDGYKSHAYSTPMYADVLDFLDRWPTSPSPPPPVPTPATFSAAADTNGANASLEQPSPDTTTPTDQAQATEQTRQRQVAIYSSGSIFAQKLLFEHIRDPSTSTSSTTNTPNPTILDKRPLITAWYDISNAGPKHSPASYSKIATDLKRQPQEILFLSDNVQEVRAALEAAMKSVVVEREGNAPLSEHDREELEVVDGFGTLSERLGI</sequence>
<accession>W2S5A3</accession>
<dbReference type="OrthoDB" id="272500at2759"/>
<dbReference type="InParanoid" id="W2S5A3"/>
<dbReference type="eggNOG" id="KOG2630">
    <property type="taxonomic scope" value="Eukaryota"/>
</dbReference>
<evidence type="ECO:0000313" key="3">
    <source>
        <dbReference type="Proteomes" id="UP000030752"/>
    </source>
</evidence>
<dbReference type="GO" id="GO:0019509">
    <property type="term" value="P:L-methionine salvage from methylthioadenosine"/>
    <property type="evidence" value="ECO:0007669"/>
    <property type="project" value="TreeGrafter"/>
</dbReference>
<dbReference type="PANTHER" id="PTHR20371">
    <property type="entry name" value="ENOLASE-PHOSPHATASE E1"/>
    <property type="match status" value="1"/>
</dbReference>
<protein>
    <recommendedName>
        <fullName evidence="4">2,3-diketo-5-methylthio-1-phosphopentane phosphatase</fullName>
    </recommendedName>
</protein>
<dbReference type="Gene3D" id="1.10.720.60">
    <property type="match status" value="1"/>
</dbReference>
<dbReference type="STRING" id="1220924.W2S5A3"/>
<dbReference type="InterPro" id="IPR023214">
    <property type="entry name" value="HAD_sf"/>
</dbReference>
<keyword evidence="3" id="KW-1185">Reference proteome</keyword>
<feature type="compositionally biased region" description="Low complexity" evidence="1">
    <location>
        <begin position="183"/>
        <end position="204"/>
    </location>
</feature>
<dbReference type="PANTHER" id="PTHR20371:SF1">
    <property type="entry name" value="ENOLASE-PHOSPHATASE E1"/>
    <property type="match status" value="1"/>
</dbReference>
<dbReference type="Gene3D" id="3.40.50.1000">
    <property type="entry name" value="HAD superfamily/HAD-like"/>
    <property type="match status" value="1"/>
</dbReference>
<name>W2S5A3_CYPE1</name>
<evidence type="ECO:0000313" key="2">
    <source>
        <dbReference type="EMBL" id="ETN43233.1"/>
    </source>
</evidence>
<dbReference type="VEuPathDB" id="FungiDB:HMPREF1541_02392"/>
<dbReference type="FunCoup" id="W2S5A3">
    <property type="interactions" value="634"/>
</dbReference>
<dbReference type="InterPro" id="IPR036412">
    <property type="entry name" value="HAD-like_sf"/>
</dbReference>
<dbReference type="EMBL" id="KB822718">
    <property type="protein sequence ID" value="ETN43233.1"/>
    <property type="molecule type" value="Genomic_DNA"/>
</dbReference>
<dbReference type="HOGENOM" id="CLU_023273_1_1_1"/>
<dbReference type="GeneID" id="19969731"/>
<dbReference type="Proteomes" id="UP000030752">
    <property type="component" value="Unassembled WGS sequence"/>
</dbReference>
<dbReference type="SUPFAM" id="SSF56784">
    <property type="entry name" value="HAD-like"/>
    <property type="match status" value="1"/>
</dbReference>
<evidence type="ECO:0000256" key="1">
    <source>
        <dbReference type="SAM" id="MobiDB-lite"/>
    </source>
</evidence>
<feature type="compositionally biased region" description="Basic residues" evidence="1">
    <location>
        <begin position="1"/>
        <end position="12"/>
    </location>
</feature>
<feature type="region of interest" description="Disordered" evidence="1">
    <location>
        <begin position="177"/>
        <end position="204"/>
    </location>
</feature>
<evidence type="ECO:0008006" key="4">
    <source>
        <dbReference type="Google" id="ProtNLM"/>
    </source>
</evidence>
<gene>
    <name evidence="2" type="ORF">HMPREF1541_02392</name>
</gene>
<feature type="region of interest" description="Disordered" evidence="1">
    <location>
        <begin position="1"/>
        <end position="34"/>
    </location>
</feature>
<dbReference type="AlphaFoldDB" id="W2S5A3"/>
<organism evidence="2 3">
    <name type="scientific">Cyphellophora europaea (strain CBS 101466)</name>
    <name type="common">Phialophora europaea</name>
    <dbReference type="NCBI Taxonomy" id="1220924"/>
    <lineage>
        <taxon>Eukaryota</taxon>
        <taxon>Fungi</taxon>
        <taxon>Dikarya</taxon>
        <taxon>Ascomycota</taxon>
        <taxon>Pezizomycotina</taxon>
        <taxon>Eurotiomycetes</taxon>
        <taxon>Chaetothyriomycetidae</taxon>
        <taxon>Chaetothyriales</taxon>
        <taxon>Cyphellophoraceae</taxon>
        <taxon>Cyphellophora</taxon>
    </lineage>
</organism>
<proteinExistence type="predicted"/>
<reference evidence="2 3" key="1">
    <citation type="submission" date="2013-03" db="EMBL/GenBank/DDBJ databases">
        <title>The Genome Sequence of Phialophora europaea CBS 101466.</title>
        <authorList>
            <consortium name="The Broad Institute Genomics Platform"/>
            <person name="Cuomo C."/>
            <person name="de Hoog S."/>
            <person name="Gorbushina A."/>
            <person name="Walker B."/>
            <person name="Young S.K."/>
            <person name="Zeng Q."/>
            <person name="Gargeya S."/>
            <person name="Fitzgerald M."/>
            <person name="Haas B."/>
            <person name="Abouelleil A."/>
            <person name="Allen A.W."/>
            <person name="Alvarado L."/>
            <person name="Arachchi H.M."/>
            <person name="Berlin A.M."/>
            <person name="Chapman S.B."/>
            <person name="Gainer-Dewar J."/>
            <person name="Goldberg J."/>
            <person name="Griggs A."/>
            <person name="Gujja S."/>
            <person name="Hansen M."/>
            <person name="Howarth C."/>
            <person name="Imamovic A."/>
            <person name="Ireland A."/>
            <person name="Larimer J."/>
            <person name="McCowan C."/>
            <person name="Murphy C."/>
            <person name="Pearson M."/>
            <person name="Poon T.W."/>
            <person name="Priest M."/>
            <person name="Roberts A."/>
            <person name="Saif S."/>
            <person name="Shea T."/>
            <person name="Sisk P."/>
            <person name="Sykes S."/>
            <person name="Wortman J."/>
            <person name="Nusbaum C."/>
            <person name="Birren B."/>
        </authorList>
    </citation>
    <scope>NUCLEOTIDE SEQUENCE [LARGE SCALE GENOMIC DNA]</scope>
    <source>
        <strain evidence="2 3">CBS 101466</strain>
    </source>
</reference>
<dbReference type="RefSeq" id="XP_008714969.1">
    <property type="nucleotide sequence ID" value="XM_008716747.1"/>
</dbReference>